<evidence type="ECO:0000313" key="1">
    <source>
        <dbReference type="EMBL" id="KLO19063.1"/>
    </source>
</evidence>
<organism evidence="1 2">
    <name type="scientific">Schizopora paradoxa</name>
    <dbReference type="NCBI Taxonomy" id="27342"/>
    <lineage>
        <taxon>Eukaryota</taxon>
        <taxon>Fungi</taxon>
        <taxon>Dikarya</taxon>
        <taxon>Basidiomycota</taxon>
        <taxon>Agaricomycotina</taxon>
        <taxon>Agaricomycetes</taxon>
        <taxon>Hymenochaetales</taxon>
        <taxon>Schizoporaceae</taxon>
        <taxon>Schizopora</taxon>
    </lineage>
</organism>
<dbReference type="InParanoid" id="A0A0H2SBG8"/>
<name>A0A0H2SBG8_9AGAM</name>
<evidence type="ECO:0000313" key="2">
    <source>
        <dbReference type="Proteomes" id="UP000053477"/>
    </source>
</evidence>
<dbReference type="Proteomes" id="UP000053477">
    <property type="component" value="Unassembled WGS sequence"/>
</dbReference>
<accession>A0A0H2SBG8</accession>
<dbReference type="AlphaFoldDB" id="A0A0H2SBG8"/>
<keyword evidence="2" id="KW-1185">Reference proteome</keyword>
<proteinExistence type="predicted"/>
<dbReference type="EMBL" id="KQ085889">
    <property type="protein sequence ID" value="KLO19063.1"/>
    <property type="molecule type" value="Genomic_DNA"/>
</dbReference>
<gene>
    <name evidence="1" type="ORF">SCHPADRAFT_935653</name>
</gene>
<protein>
    <submittedName>
        <fullName evidence="1">Uncharacterized protein</fullName>
    </submittedName>
</protein>
<sequence length="329" mass="34676">MAGKPTCIDVNPSVVDKSKVWEIKMDTLIVVLPWYRCHYKEADGSNCTTPLKHRITVKPGNSSDSEEEIAFCDYHFRRKGCFDSILSFICTKLHSEGQNQCFLKANLTLSPEQHTHHPAPAAPAHFPVAAPNFMPMTAYSQLPSTAPNLRTYVTAGPSYESVHRPSQPSMMPMQNVMPQPSLFPGYNLGSAPAAFPSLPIAAPQSSPFQNSLGASGLPQIPLMAPSAAQSQSMPFQTSSLGAAGLPQIPLMAPQAPAQPSGMPLLPMSAPMQNELPGGLSGGLPGQPLNFGGQSAPPAGMDPFGGSAVPPGPISGIPEPMPGAVMLDCL</sequence>
<reference evidence="1 2" key="1">
    <citation type="submission" date="2015-04" db="EMBL/GenBank/DDBJ databases">
        <title>Complete genome sequence of Schizopora paradoxa KUC8140, a cosmopolitan wood degrader in East Asia.</title>
        <authorList>
            <consortium name="DOE Joint Genome Institute"/>
            <person name="Min B."/>
            <person name="Park H."/>
            <person name="Jang Y."/>
            <person name="Kim J.-J."/>
            <person name="Kim K.H."/>
            <person name="Pangilinan J."/>
            <person name="Lipzen A."/>
            <person name="Riley R."/>
            <person name="Grigoriev I.V."/>
            <person name="Spatafora J.W."/>
            <person name="Choi I.-G."/>
        </authorList>
    </citation>
    <scope>NUCLEOTIDE SEQUENCE [LARGE SCALE GENOMIC DNA]</scope>
    <source>
        <strain evidence="1 2">KUC8140</strain>
    </source>
</reference>
<dbReference type="STRING" id="27342.A0A0H2SBG8"/>